<dbReference type="Proteomes" id="UP001234297">
    <property type="component" value="Chromosome 11"/>
</dbReference>
<evidence type="ECO:0000313" key="2">
    <source>
        <dbReference type="Proteomes" id="UP001234297"/>
    </source>
</evidence>
<accession>A0ACC2KUN4</accession>
<protein>
    <submittedName>
        <fullName evidence="1">Uncharacterized protein</fullName>
    </submittedName>
</protein>
<keyword evidence="2" id="KW-1185">Reference proteome</keyword>
<reference evidence="1 2" key="1">
    <citation type="journal article" date="2022" name="Hortic Res">
        <title>A haplotype resolved chromosomal level avocado genome allows analysis of novel avocado genes.</title>
        <authorList>
            <person name="Nath O."/>
            <person name="Fletcher S.J."/>
            <person name="Hayward A."/>
            <person name="Shaw L.M."/>
            <person name="Masouleh A.K."/>
            <person name="Furtado A."/>
            <person name="Henry R.J."/>
            <person name="Mitter N."/>
        </authorList>
    </citation>
    <scope>NUCLEOTIDE SEQUENCE [LARGE SCALE GENOMIC DNA]</scope>
    <source>
        <strain evidence="2">cv. Hass</strain>
    </source>
</reference>
<proteinExistence type="predicted"/>
<evidence type="ECO:0000313" key="1">
    <source>
        <dbReference type="EMBL" id="KAJ8624703.1"/>
    </source>
</evidence>
<name>A0ACC2KUN4_PERAE</name>
<dbReference type="EMBL" id="CM056819">
    <property type="protein sequence ID" value="KAJ8624703.1"/>
    <property type="molecule type" value="Genomic_DNA"/>
</dbReference>
<sequence length="146" mass="16508">MAKKSSLRTSLRFLRSATVLESSFEFVRFHAGRLGRLVVVRNVKAAAVESQIWWVRPTCYASLTRSKMAHPDVMNGCGAHHPLARSGQVHTKKIRLPSCFTPKDFHPWPSGWRRRLRCPESFVGSITKGCKLFISWDRTEAVKGVG</sequence>
<gene>
    <name evidence="1" type="ORF">MRB53_033233</name>
</gene>
<comment type="caution">
    <text evidence="1">The sequence shown here is derived from an EMBL/GenBank/DDBJ whole genome shotgun (WGS) entry which is preliminary data.</text>
</comment>
<organism evidence="1 2">
    <name type="scientific">Persea americana</name>
    <name type="common">Avocado</name>
    <dbReference type="NCBI Taxonomy" id="3435"/>
    <lineage>
        <taxon>Eukaryota</taxon>
        <taxon>Viridiplantae</taxon>
        <taxon>Streptophyta</taxon>
        <taxon>Embryophyta</taxon>
        <taxon>Tracheophyta</taxon>
        <taxon>Spermatophyta</taxon>
        <taxon>Magnoliopsida</taxon>
        <taxon>Magnoliidae</taxon>
        <taxon>Laurales</taxon>
        <taxon>Lauraceae</taxon>
        <taxon>Persea</taxon>
    </lineage>
</organism>